<gene>
    <name evidence="2" type="ORF">H7I41_19185</name>
</gene>
<feature type="transmembrane region" description="Helical" evidence="1">
    <location>
        <begin position="159"/>
        <end position="178"/>
    </location>
</feature>
<accession>A0A9X2YQI9</accession>
<dbReference type="NCBIfam" id="TIGR02206">
    <property type="entry name" value="intg_mem_TP0381"/>
    <property type="match status" value="1"/>
</dbReference>
<feature type="transmembrane region" description="Helical" evidence="1">
    <location>
        <begin position="71"/>
        <end position="90"/>
    </location>
</feature>
<reference evidence="2" key="1">
    <citation type="submission" date="2020-07" db="EMBL/GenBank/DDBJ databases">
        <authorList>
            <person name="Pettersson B.M.F."/>
            <person name="Behra P.R.K."/>
            <person name="Ramesh M."/>
            <person name="Das S."/>
            <person name="Dasgupta S."/>
            <person name="Kirsebom L.A."/>
        </authorList>
    </citation>
    <scope>NUCLEOTIDE SEQUENCE</scope>
    <source>
        <strain evidence="2">DSM 44615</strain>
    </source>
</reference>
<keyword evidence="1" id="KW-1133">Transmembrane helix</keyword>
<feature type="transmembrane region" description="Helical" evidence="1">
    <location>
        <begin position="44"/>
        <end position="65"/>
    </location>
</feature>
<proteinExistence type="predicted"/>
<keyword evidence="3" id="KW-1185">Reference proteome</keyword>
<protein>
    <submittedName>
        <fullName evidence="2">TIGR02206 family membrane protein</fullName>
    </submittedName>
</protein>
<comment type="caution">
    <text evidence="2">The sequence shown here is derived from an EMBL/GenBank/DDBJ whole genome shotgun (WGS) entry which is preliminary data.</text>
</comment>
<name>A0A9X2YQI9_9MYCO</name>
<organism evidence="2 3">
    <name type="scientific">[Mycobacterium] manitobense</name>
    <dbReference type="NCBI Taxonomy" id="190147"/>
    <lineage>
        <taxon>Bacteria</taxon>
        <taxon>Bacillati</taxon>
        <taxon>Actinomycetota</taxon>
        <taxon>Actinomycetes</taxon>
        <taxon>Mycobacteriales</taxon>
        <taxon>Mycobacteriaceae</taxon>
        <taxon>Mycolicibacterium</taxon>
    </lineage>
</organism>
<dbReference type="EMBL" id="JACKSJ010000157">
    <property type="protein sequence ID" value="MCV7172044.1"/>
    <property type="molecule type" value="Genomic_DNA"/>
</dbReference>
<feature type="transmembrane region" description="Helical" evidence="1">
    <location>
        <begin position="99"/>
        <end position="117"/>
    </location>
</feature>
<sequence>MASASGEFTAYGISHWAAIAVFVAGAVLLVRLGRRQSPAQSRRFGRVVGAVTAAIYAVAVVYSMFPPSIERSVPLHLTDLATVVSAYAWWSQRHCAHALMYYWGLVLSVQALISPALRGPDFPHYQYLGFWFIHLVVVWGAVYLTWGRGIRPNWRSYRIAVAVTSAWMVVTFAFNRLTGSNYGFLNGKPSTGSLLDVLGPWPLYVVVGAVAVFVLWALMTWPWTRAARDHASPAG</sequence>
<dbReference type="AlphaFoldDB" id="A0A9X2YQI9"/>
<feature type="transmembrane region" description="Helical" evidence="1">
    <location>
        <begin position="129"/>
        <end position="147"/>
    </location>
</feature>
<reference evidence="2" key="2">
    <citation type="journal article" date="2022" name="BMC Genomics">
        <title>Comparative genome analysis of mycobacteria focusing on tRNA and non-coding RNA.</title>
        <authorList>
            <person name="Behra P.R.K."/>
            <person name="Pettersson B.M.F."/>
            <person name="Ramesh M."/>
            <person name="Das S."/>
            <person name="Dasgupta S."/>
            <person name="Kirsebom L.A."/>
        </authorList>
    </citation>
    <scope>NUCLEOTIDE SEQUENCE</scope>
    <source>
        <strain evidence="2">DSM 44615</strain>
    </source>
</reference>
<evidence type="ECO:0000313" key="3">
    <source>
        <dbReference type="Proteomes" id="UP001140293"/>
    </source>
</evidence>
<dbReference type="Pfam" id="PF14808">
    <property type="entry name" value="TMEM164"/>
    <property type="match status" value="1"/>
</dbReference>
<keyword evidence="1" id="KW-0472">Membrane</keyword>
<feature type="transmembrane region" description="Helical" evidence="1">
    <location>
        <begin position="13"/>
        <end position="32"/>
    </location>
</feature>
<feature type="transmembrane region" description="Helical" evidence="1">
    <location>
        <begin position="198"/>
        <end position="218"/>
    </location>
</feature>
<evidence type="ECO:0000313" key="2">
    <source>
        <dbReference type="EMBL" id="MCV7172044.1"/>
    </source>
</evidence>
<keyword evidence="1" id="KW-0812">Transmembrane</keyword>
<dbReference type="Proteomes" id="UP001140293">
    <property type="component" value="Unassembled WGS sequence"/>
</dbReference>
<dbReference type="InterPro" id="IPR011737">
    <property type="entry name" value="CHP02206_TP0381"/>
</dbReference>
<evidence type="ECO:0000256" key="1">
    <source>
        <dbReference type="SAM" id="Phobius"/>
    </source>
</evidence>